<dbReference type="PROSITE" id="PS51741">
    <property type="entry name" value="F_BAR"/>
    <property type="match status" value="1"/>
</dbReference>
<dbReference type="Gene3D" id="1.20.1270.60">
    <property type="entry name" value="Arfaptin homology (AH) domain/BAR domain"/>
    <property type="match status" value="1"/>
</dbReference>
<dbReference type="RefSeq" id="XP_017782498.1">
    <property type="nucleotide sequence ID" value="XM_017927009.1"/>
</dbReference>
<dbReference type="Proteomes" id="UP000695000">
    <property type="component" value="Unplaced"/>
</dbReference>
<accession>A0ABM1N6P8</accession>
<evidence type="ECO:0000256" key="5">
    <source>
        <dbReference type="SAM" id="MobiDB-lite"/>
    </source>
</evidence>
<feature type="region of interest" description="Disordered" evidence="5">
    <location>
        <begin position="369"/>
        <end position="479"/>
    </location>
</feature>
<dbReference type="Gene3D" id="6.10.140.470">
    <property type="match status" value="1"/>
</dbReference>
<evidence type="ECO:0000256" key="1">
    <source>
        <dbReference type="ARBA" id="ARBA00022443"/>
    </source>
</evidence>
<dbReference type="PROSITE" id="PS50002">
    <property type="entry name" value="SH3"/>
    <property type="match status" value="1"/>
</dbReference>
<dbReference type="CDD" id="cd11619">
    <property type="entry name" value="HR1_CIP4-like"/>
    <property type="match status" value="1"/>
</dbReference>
<dbReference type="InterPro" id="IPR031160">
    <property type="entry name" value="F_BAR_dom"/>
</dbReference>
<dbReference type="SMART" id="SM00326">
    <property type="entry name" value="SH3"/>
    <property type="match status" value="1"/>
</dbReference>
<reference evidence="10" key="1">
    <citation type="submission" date="2025-08" db="UniProtKB">
        <authorList>
            <consortium name="RefSeq"/>
        </authorList>
    </citation>
    <scope>IDENTIFICATION</scope>
    <source>
        <tissue evidence="10">Whole Larva</tissue>
    </source>
</reference>
<dbReference type="GeneID" id="108566893"/>
<dbReference type="SUPFAM" id="SSF50044">
    <property type="entry name" value="SH3-domain"/>
    <property type="match status" value="1"/>
</dbReference>
<feature type="domain" description="F-BAR" evidence="7">
    <location>
        <begin position="1"/>
        <end position="190"/>
    </location>
</feature>
<evidence type="ECO:0000259" key="6">
    <source>
        <dbReference type="PROSITE" id="PS50002"/>
    </source>
</evidence>
<feature type="domain" description="SH3" evidence="6">
    <location>
        <begin position="492"/>
        <end position="554"/>
    </location>
</feature>
<dbReference type="PROSITE" id="PS51860">
    <property type="entry name" value="REM_1"/>
    <property type="match status" value="1"/>
</dbReference>
<dbReference type="InterPro" id="IPR001452">
    <property type="entry name" value="SH3_domain"/>
</dbReference>
<keyword evidence="9" id="KW-1185">Reference proteome</keyword>
<evidence type="ECO:0000256" key="2">
    <source>
        <dbReference type="ARBA" id="ARBA00023054"/>
    </source>
</evidence>
<feature type="compositionally biased region" description="Polar residues" evidence="5">
    <location>
        <begin position="369"/>
        <end position="385"/>
    </location>
</feature>
<dbReference type="SUPFAM" id="SSF103657">
    <property type="entry name" value="BAR/IMD domain-like"/>
    <property type="match status" value="1"/>
</dbReference>
<keyword evidence="1 3" id="KW-0728">SH3 domain</keyword>
<sequence>MVMNETNDLAGQRELVAENMQSNVLKELNALIKINREDRKKHLLEGAKLQQNLHNQVDVMGRSKKAYEKAFKEAEKAVDNFQKADADYNLSRAEVDKQRVNMTMKSQICETAKNDYADQLQRTNEMQRQHYRSGLPDVFRQLQDLDEKRIKNIKNFINSSAEIERNVFPIINSCLDGIVRAGNMINEKEDTLLVIERYKSGFCPPEDFPFEDLSKGGSDSGGSTPMINSIQAEAKPRSGGLTMKGTMSGKGLKKRTGLFHIFTSKGKLTEMCMAIKYAAVADGKDDYSELPPNQRLKKLRVRVEELQAKVKSESAARDGLMKMKGVYEDNPALGDPMTIEGQLNESSHKLEKLQAEQKRFLGYLEEAQRSTQQLNNSQTNSPRSENGSRNNHLHHHHRHSAGSAAEEESLSRSASDSSVTNPTLNHNKQPSAPGTPQLNHGPESGLGTSHTSLPGADSDQDHEQDPHDPDHDQYDGTAGSEFYDDIYSVEYQPLGVCKAIYPFEATSEGSIPMAENEELHLIESDQGDGWTRVRRMNSAEEGFVPTSYIGITIFNT</sequence>
<dbReference type="CDD" id="cd11911">
    <property type="entry name" value="SH3_CIP4-like"/>
    <property type="match status" value="1"/>
</dbReference>
<evidence type="ECO:0000259" key="8">
    <source>
        <dbReference type="PROSITE" id="PS51860"/>
    </source>
</evidence>
<dbReference type="InterPro" id="IPR027267">
    <property type="entry name" value="AH/BAR_dom_sf"/>
</dbReference>
<dbReference type="Pfam" id="PF25610">
    <property type="entry name" value="HR1_TOCA"/>
    <property type="match status" value="1"/>
</dbReference>
<evidence type="ECO:0000256" key="3">
    <source>
        <dbReference type="PROSITE-ProRule" id="PRU00192"/>
    </source>
</evidence>
<feature type="domain" description="REM-1" evidence="8">
    <location>
        <begin position="288"/>
        <end position="366"/>
    </location>
</feature>
<keyword evidence="2 4" id="KW-0175">Coiled coil</keyword>
<dbReference type="InterPro" id="IPR057870">
    <property type="entry name" value="HR1_TOCA"/>
</dbReference>
<protein>
    <submittedName>
        <fullName evidence="10">Formin-binding protein 1-like</fullName>
    </submittedName>
</protein>
<dbReference type="PANTHER" id="PTHR15735">
    <property type="entry name" value="FCH AND DOUBLE SH3 DOMAINS PROTEIN"/>
    <property type="match status" value="1"/>
</dbReference>
<evidence type="ECO:0000259" key="7">
    <source>
        <dbReference type="PROSITE" id="PS51741"/>
    </source>
</evidence>
<evidence type="ECO:0000313" key="10">
    <source>
        <dbReference type="RefSeq" id="XP_017782498.1"/>
    </source>
</evidence>
<dbReference type="Gene3D" id="2.30.30.40">
    <property type="entry name" value="SH3 Domains"/>
    <property type="match status" value="1"/>
</dbReference>
<feature type="compositionally biased region" description="Basic residues" evidence="5">
    <location>
        <begin position="391"/>
        <end position="400"/>
    </location>
</feature>
<dbReference type="PANTHER" id="PTHR15735:SF12">
    <property type="entry name" value="CDC42-INTERACTING PROTEIN 4, ISOFORM B"/>
    <property type="match status" value="1"/>
</dbReference>
<evidence type="ECO:0000256" key="4">
    <source>
        <dbReference type="PROSITE-ProRule" id="PRU01077"/>
    </source>
</evidence>
<proteinExistence type="predicted"/>
<feature type="compositionally biased region" description="Polar residues" evidence="5">
    <location>
        <begin position="419"/>
        <end position="438"/>
    </location>
</feature>
<evidence type="ECO:0000313" key="9">
    <source>
        <dbReference type="Proteomes" id="UP000695000"/>
    </source>
</evidence>
<dbReference type="InterPro" id="IPR011072">
    <property type="entry name" value="HR1_rho-bd"/>
</dbReference>
<feature type="compositionally biased region" description="Basic and acidic residues" evidence="5">
    <location>
        <begin position="459"/>
        <end position="474"/>
    </location>
</feature>
<dbReference type="InterPro" id="IPR036028">
    <property type="entry name" value="SH3-like_dom_sf"/>
</dbReference>
<gene>
    <name evidence="10" type="primary">LOC108566893</name>
</gene>
<organism evidence="9 10">
    <name type="scientific">Nicrophorus vespilloides</name>
    <name type="common">Boreal carrion beetle</name>
    <dbReference type="NCBI Taxonomy" id="110193"/>
    <lineage>
        <taxon>Eukaryota</taxon>
        <taxon>Metazoa</taxon>
        <taxon>Ecdysozoa</taxon>
        <taxon>Arthropoda</taxon>
        <taxon>Hexapoda</taxon>
        <taxon>Insecta</taxon>
        <taxon>Pterygota</taxon>
        <taxon>Neoptera</taxon>
        <taxon>Endopterygota</taxon>
        <taxon>Coleoptera</taxon>
        <taxon>Polyphaga</taxon>
        <taxon>Staphyliniformia</taxon>
        <taxon>Silphidae</taxon>
        <taxon>Nicrophorinae</taxon>
        <taxon>Nicrophorus</taxon>
    </lineage>
</organism>
<name>A0ABM1N6P8_NICVS</name>
<dbReference type="Pfam" id="PF00018">
    <property type="entry name" value="SH3_1"/>
    <property type="match status" value="1"/>
</dbReference>